<evidence type="ECO:0000256" key="2">
    <source>
        <dbReference type="ARBA" id="ARBA00023043"/>
    </source>
</evidence>
<evidence type="ECO:0000256" key="1">
    <source>
        <dbReference type="ARBA" id="ARBA00022737"/>
    </source>
</evidence>
<evidence type="ECO:0000256" key="4">
    <source>
        <dbReference type="SAM" id="MobiDB-lite"/>
    </source>
</evidence>
<evidence type="ECO:0000256" key="3">
    <source>
        <dbReference type="PROSITE-ProRule" id="PRU00023"/>
    </source>
</evidence>
<accession>A0ABS8NI64</accession>
<evidence type="ECO:0000313" key="6">
    <source>
        <dbReference type="Proteomes" id="UP001430306"/>
    </source>
</evidence>
<feature type="repeat" description="ANK" evidence="3">
    <location>
        <begin position="109"/>
        <end position="141"/>
    </location>
</feature>
<keyword evidence="6" id="KW-1185">Reference proteome</keyword>
<dbReference type="RefSeq" id="WP_230274190.1">
    <property type="nucleotide sequence ID" value="NZ_JAJKFW010000023.1"/>
</dbReference>
<feature type="repeat" description="ANK" evidence="3">
    <location>
        <begin position="175"/>
        <end position="207"/>
    </location>
</feature>
<comment type="caution">
    <text evidence="5">The sequence shown here is derived from an EMBL/GenBank/DDBJ whole genome shotgun (WGS) entry which is preliminary data.</text>
</comment>
<dbReference type="SUPFAM" id="SSF48403">
    <property type="entry name" value="Ankyrin repeat"/>
    <property type="match status" value="1"/>
</dbReference>
<dbReference type="PRINTS" id="PR01415">
    <property type="entry name" value="ANKYRIN"/>
</dbReference>
<dbReference type="Proteomes" id="UP001430306">
    <property type="component" value="Unassembled WGS sequence"/>
</dbReference>
<feature type="region of interest" description="Disordered" evidence="4">
    <location>
        <begin position="473"/>
        <end position="496"/>
    </location>
</feature>
<dbReference type="InterPro" id="IPR036770">
    <property type="entry name" value="Ankyrin_rpt-contain_sf"/>
</dbReference>
<proteinExistence type="predicted"/>
<keyword evidence="1" id="KW-0677">Repeat</keyword>
<feature type="repeat" description="ANK" evidence="3">
    <location>
        <begin position="349"/>
        <end position="381"/>
    </location>
</feature>
<feature type="repeat" description="ANK" evidence="3">
    <location>
        <begin position="252"/>
        <end position="284"/>
    </location>
</feature>
<evidence type="ECO:0000313" key="5">
    <source>
        <dbReference type="EMBL" id="MCC9643244.1"/>
    </source>
</evidence>
<dbReference type="Pfam" id="PF12796">
    <property type="entry name" value="Ank_2"/>
    <property type="match status" value="1"/>
</dbReference>
<name>A0ABS8NI64_9BACT</name>
<organism evidence="5 6">
    <name type="scientific">Rhodopirellula halodulae</name>
    <dbReference type="NCBI Taxonomy" id="2894198"/>
    <lineage>
        <taxon>Bacteria</taxon>
        <taxon>Pseudomonadati</taxon>
        <taxon>Planctomycetota</taxon>
        <taxon>Planctomycetia</taxon>
        <taxon>Pirellulales</taxon>
        <taxon>Pirellulaceae</taxon>
        <taxon>Rhodopirellula</taxon>
    </lineage>
</organism>
<dbReference type="InterPro" id="IPR002110">
    <property type="entry name" value="Ankyrin_rpt"/>
</dbReference>
<dbReference type="PROSITE" id="PS50088">
    <property type="entry name" value="ANK_REPEAT"/>
    <property type="match status" value="6"/>
</dbReference>
<dbReference type="EMBL" id="JAJKFW010000023">
    <property type="protein sequence ID" value="MCC9643244.1"/>
    <property type="molecule type" value="Genomic_DNA"/>
</dbReference>
<sequence>MRLNQRHLPGMGWGVVVMLAMAFPVMVVRADQTTSTANLASDASAGWLKDAELNDWSGVAAAMKRNSFDANQSQPDGMTAVLWAAYHDQPQWIERLHAAGADLDVSTQYLVSPLSLASEFGNMESAQMLVRLGANVNSKRLGKETPLMLAARQGNAEIVQSLIEAGVDLDEKETRGQTALMWAAAAGNSGAVDVLLKAGCDVDHALSASGLTAWMFAARHGRTDVIRRLLEHGVDVNSVVKVKRGGGRNPRDGMSALMFAVESGHLELAVDLVRRGADPNDQRSGYGPLHAISWVRKTERGDNPEGDPAPRITGGLHSLAFVRQMVELGADVNLRLKKGSSRGQRLNPRGGTPFFLAARGADIELMQLLLELGADPNLANDDDTTPLMAAAGVGVIAVGEEPGTPEEVDLALEMLVSLGNDPNAVDRNRETAMHGAALRNFPTAVRKLAELGAVSDSWNHKNKRGWTPFDIARGKRPGSVKPSPPTVEALKEASSF</sequence>
<protein>
    <submittedName>
        <fullName evidence="5">Ankyrin repeat domain-containing protein</fullName>
    </submittedName>
</protein>
<dbReference type="Pfam" id="PF00023">
    <property type="entry name" value="Ank"/>
    <property type="match status" value="1"/>
</dbReference>
<dbReference type="Pfam" id="PF13637">
    <property type="entry name" value="Ank_4"/>
    <property type="match status" value="1"/>
</dbReference>
<dbReference type="PROSITE" id="PS50297">
    <property type="entry name" value="ANK_REP_REGION"/>
    <property type="match status" value="5"/>
</dbReference>
<dbReference type="PANTHER" id="PTHR24173">
    <property type="entry name" value="ANKYRIN REPEAT CONTAINING"/>
    <property type="match status" value="1"/>
</dbReference>
<feature type="repeat" description="ANK" evidence="3">
    <location>
        <begin position="209"/>
        <end position="241"/>
    </location>
</feature>
<dbReference type="SMART" id="SM00248">
    <property type="entry name" value="ANK"/>
    <property type="match status" value="10"/>
</dbReference>
<feature type="repeat" description="ANK" evidence="3">
    <location>
        <begin position="142"/>
        <end position="174"/>
    </location>
</feature>
<gene>
    <name evidence="5" type="ORF">LOC71_13245</name>
</gene>
<reference evidence="5" key="1">
    <citation type="submission" date="2021-11" db="EMBL/GenBank/DDBJ databases">
        <title>Genome sequence.</title>
        <authorList>
            <person name="Sun Q."/>
        </authorList>
    </citation>
    <scope>NUCLEOTIDE SEQUENCE</scope>
    <source>
        <strain evidence="5">JC740</strain>
    </source>
</reference>
<dbReference type="Gene3D" id="1.25.40.20">
    <property type="entry name" value="Ankyrin repeat-containing domain"/>
    <property type="match status" value="3"/>
</dbReference>
<dbReference type="PANTHER" id="PTHR24173:SF74">
    <property type="entry name" value="ANKYRIN REPEAT DOMAIN-CONTAINING PROTEIN 16"/>
    <property type="match status" value="1"/>
</dbReference>
<keyword evidence="2 3" id="KW-0040">ANK repeat</keyword>